<dbReference type="EMBL" id="JAQQBS010000264">
    <property type="protein sequence ID" value="KAK0169489.1"/>
    <property type="molecule type" value="Genomic_DNA"/>
</dbReference>
<gene>
    <name evidence="2" type="ORF">PV328_011975</name>
</gene>
<feature type="compositionally biased region" description="Basic and acidic residues" evidence="1">
    <location>
        <begin position="9"/>
        <end position="26"/>
    </location>
</feature>
<sequence length="273" mass="31149">MQSVSASTDFEKNDKNDNGDKPVKMSKAEYNRQYRTPVFTAPLTQLSPDAGPTIIQYEAVTVYNFVNKKVRDVIDFLHEALLAHMKGVNNHEKFYHGKGSNNRLCAVLRYAMAKLRENRFVTLDKQLYDCICMRKETFMSDNESAVSIPNFDFHLRFQRNEFRYSGIAIYRNETDNNYFITPHLEIWAPYSSNADVTISTLIRIGGLFAVECRINPSDNNSPKLILITYYISPNSAMMDNESFIGKSLLPLSTAGSQTLADLIEAVRDSSRHK</sequence>
<evidence type="ECO:0000313" key="2">
    <source>
        <dbReference type="EMBL" id="KAK0169489.1"/>
    </source>
</evidence>
<organism evidence="2 3">
    <name type="scientific">Microctonus aethiopoides</name>
    <dbReference type="NCBI Taxonomy" id="144406"/>
    <lineage>
        <taxon>Eukaryota</taxon>
        <taxon>Metazoa</taxon>
        <taxon>Ecdysozoa</taxon>
        <taxon>Arthropoda</taxon>
        <taxon>Hexapoda</taxon>
        <taxon>Insecta</taxon>
        <taxon>Pterygota</taxon>
        <taxon>Neoptera</taxon>
        <taxon>Endopterygota</taxon>
        <taxon>Hymenoptera</taxon>
        <taxon>Apocrita</taxon>
        <taxon>Ichneumonoidea</taxon>
        <taxon>Braconidae</taxon>
        <taxon>Euphorinae</taxon>
        <taxon>Microctonus</taxon>
    </lineage>
</organism>
<accession>A0AA39FHL8</accession>
<evidence type="ECO:0000313" key="3">
    <source>
        <dbReference type="Proteomes" id="UP001168990"/>
    </source>
</evidence>
<proteinExistence type="predicted"/>
<reference evidence="2" key="2">
    <citation type="submission" date="2023-03" db="EMBL/GenBank/DDBJ databases">
        <authorList>
            <person name="Inwood S.N."/>
            <person name="Skelly J.G."/>
            <person name="Guhlin J."/>
            <person name="Harrop T.W.R."/>
            <person name="Goldson S.G."/>
            <person name="Dearden P.K."/>
        </authorList>
    </citation>
    <scope>NUCLEOTIDE SEQUENCE</scope>
    <source>
        <strain evidence="2">Irish</strain>
        <tissue evidence="2">Whole body</tissue>
    </source>
</reference>
<protein>
    <submittedName>
        <fullName evidence="2">Uncharacterized protein</fullName>
    </submittedName>
</protein>
<keyword evidence="3" id="KW-1185">Reference proteome</keyword>
<feature type="non-terminal residue" evidence="2">
    <location>
        <position position="273"/>
    </location>
</feature>
<name>A0AA39FHL8_9HYME</name>
<feature type="region of interest" description="Disordered" evidence="1">
    <location>
        <begin position="1"/>
        <end position="26"/>
    </location>
</feature>
<comment type="caution">
    <text evidence="2">The sequence shown here is derived from an EMBL/GenBank/DDBJ whole genome shotgun (WGS) entry which is preliminary data.</text>
</comment>
<dbReference type="Proteomes" id="UP001168990">
    <property type="component" value="Unassembled WGS sequence"/>
</dbReference>
<reference evidence="2" key="1">
    <citation type="journal article" date="2023" name="bioRxiv">
        <title>Scaffold-level genome assemblies of two parasitoid biocontrol wasps reveal the parthenogenesis mechanism and an associated novel virus.</title>
        <authorList>
            <person name="Inwood S."/>
            <person name="Skelly J."/>
            <person name="Guhlin J."/>
            <person name="Harrop T."/>
            <person name="Goldson S."/>
            <person name="Dearden P."/>
        </authorList>
    </citation>
    <scope>NUCLEOTIDE SEQUENCE</scope>
    <source>
        <strain evidence="2">Irish</strain>
        <tissue evidence="2">Whole body</tissue>
    </source>
</reference>
<evidence type="ECO:0000256" key="1">
    <source>
        <dbReference type="SAM" id="MobiDB-lite"/>
    </source>
</evidence>
<dbReference type="AlphaFoldDB" id="A0AA39FHL8"/>